<organism evidence="2 3">
    <name type="scientific">Micromonospora inaquosa</name>
    <dbReference type="NCBI Taxonomy" id="2203716"/>
    <lineage>
        <taxon>Bacteria</taxon>
        <taxon>Bacillati</taxon>
        <taxon>Actinomycetota</taxon>
        <taxon>Actinomycetes</taxon>
        <taxon>Micromonosporales</taxon>
        <taxon>Micromonosporaceae</taxon>
        <taxon>Micromonospora</taxon>
    </lineage>
</organism>
<evidence type="ECO:0000313" key="2">
    <source>
        <dbReference type="EMBL" id="RQX05845.1"/>
    </source>
</evidence>
<feature type="signal peptide" evidence="1">
    <location>
        <begin position="1"/>
        <end position="29"/>
    </location>
</feature>
<dbReference type="Proteomes" id="UP000282312">
    <property type="component" value="Unassembled WGS sequence"/>
</dbReference>
<proteinExistence type="predicted"/>
<feature type="non-terminal residue" evidence="2">
    <location>
        <position position="85"/>
    </location>
</feature>
<dbReference type="AlphaFoldDB" id="A0A3N9WY96"/>
<keyword evidence="1" id="KW-0732">Signal</keyword>
<name>A0A3N9WY96_9ACTN</name>
<sequence length="85" mass="8994">MRRRHTTARLLAIAALALPVILPAAPAAATAPTTPARQLSDVIPAPVETRPDTHNTFRITPLTVIRTTPGSTAAWNIGHQLATTL</sequence>
<gene>
    <name evidence="2" type="ORF">DLJ59_06680</name>
</gene>
<evidence type="ECO:0000313" key="3">
    <source>
        <dbReference type="Proteomes" id="UP000282312"/>
    </source>
</evidence>
<keyword evidence="3" id="KW-1185">Reference proteome</keyword>
<protein>
    <submittedName>
        <fullName evidence="2">Beta-N-acetylhexosaminidase</fullName>
    </submittedName>
</protein>
<accession>A0A3N9WY96</accession>
<evidence type="ECO:0000256" key="1">
    <source>
        <dbReference type="SAM" id="SignalP"/>
    </source>
</evidence>
<feature type="chain" id="PRO_5039332512" evidence="1">
    <location>
        <begin position="30"/>
        <end position="85"/>
    </location>
</feature>
<reference evidence="2 3" key="1">
    <citation type="submission" date="2018-05" db="EMBL/GenBank/DDBJ databases">
        <title>Micromonospora from Atacama Desert.</title>
        <authorList>
            <person name="Carro L."/>
            <person name="Goodfellow M."/>
            <person name="Klenk H.-P."/>
        </authorList>
    </citation>
    <scope>NUCLEOTIDE SEQUENCE [LARGE SCALE GENOMIC DNA]</scope>
    <source>
        <strain evidence="2 3">LB39</strain>
    </source>
</reference>
<comment type="caution">
    <text evidence="2">The sequence shown here is derived from an EMBL/GenBank/DDBJ whole genome shotgun (WGS) entry which is preliminary data.</text>
</comment>
<dbReference type="EMBL" id="QGSZ01000148">
    <property type="protein sequence ID" value="RQX05845.1"/>
    <property type="molecule type" value="Genomic_DNA"/>
</dbReference>